<proteinExistence type="inferred from homology"/>
<dbReference type="InterPro" id="IPR002661">
    <property type="entry name" value="Ribosome_recyc_fac"/>
</dbReference>
<sequence length="186" mass="20719">MQLQNLFSASENAMQKTIEKVKHELASVRTGRASSSIVEGIKVESYGSLLPINQVAGVSVPDAKTIEIRPWDISQLGAIEKAIIKADIGITPVNDGKVVRISVPPLTEERRKEIAKSIGKTAEEYRVAVRNERRILVDGIKKAEKDKVITEDDRKKDEAEAQKLTDGYIKKIDELIAQKEKEIMQI</sequence>
<dbReference type="FunFam" id="1.10.132.20:FF:000001">
    <property type="entry name" value="Ribosome-recycling factor"/>
    <property type="match status" value="1"/>
</dbReference>
<dbReference type="Pfam" id="PF01765">
    <property type="entry name" value="RRF"/>
    <property type="match status" value="1"/>
</dbReference>
<dbReference type="STRING" id="1408281.Epro_0271"/>
<evidence type="ECO:0000256" key="3">
    <source>
        <dbReference type="ARBA" id="ARBA00022490"/>
    </source>
</evidence>
<keyword evidence="3 6" id="KW-0963">Cytoplasm</keyword>
<dbReference type="PANTHER" id="PTHR20982:SF3">
    <property type="entry name" value="MITOCHONDRIAL RIBOSOME RECYCLING FACTOR PSEUDO 1"/>
    <property type="match status" value="1"/>
</dbReference>
<keyword evidence="9" id="KW-1185">Reference proteome</keyword>
<dbReference type="NCBIfam" id="TIGR00496">
    <property type="entry name" value="frr"/>
    <property type="match status" value="1"/>
</dbReference>
<comment type="subcellular location">
    <subcellularLocation>
        <location evidence="1 6">Cytoplasm</location>
    </subcellularLocation>
</comment>
<dbReference type="InterPro" id="IPR023584">
    <property type="entry name" value="Ribosome_recyc_fac_dom"/>
</dbReference>
<evidence type="ECO:0000313" key="9">
    <source>
        <dbReference type="Proteomes" id="UP000035337"/>
    </source>
</evidence>
<dbReference type="GO" id="GO:0006415">
    <property type="term" value="P:translational termination"/>
    <property type="evidence" value="ECO:0007669"/>
    <property type="project" value="UniProtKB-UniRule"/>
</dbReference>
<dbReference type="OrthoDB" id="9804006at2"/>
<evidence type="ECO:0000259" key="7">
    <source>
        <dbReference type="Pfam" id="PF01765"/>
    </source>
</evidence>
<feature type="domain" description="Ribosome recycling factor" evidence="7">
    <location>
        <begin position="22"/>
        <end position="184"/>
    </location>
</feature>
<evidence type="ECO:0000256" key="1">
    <source>
        <dbReference type="ARBA" id="ARBA00004496"/>
    </source>
</evidence>
<dbReference type="GO" id="GO:0005737">
    <property type="term" value="C:cytoplasm"/>
    <property type="evidence" value="ECO:0007669"/>
    <property type="project" value="UniProtKB-SubCell"/>
</dbReference>
<evidence type="ECO:0000256" key="2">
    <source>
        <dbReference type="ARBA" id="ARBA00005912"/>
    </source>
</evidence>
<dbReference type="InterPro" id="IPR036191">
    <property type="entry name" value="RRF_sf"/>
</dbReference>
<dbReference type="RefSeq" id="WP_052569882.1">
    <property type="nucleotide sequence ID" value="NZ_CP009498.1"/>
</dbReference>
<comment type="similarity">
    <text evidence="2 6">Belongs to the RRF family.</text>
</comment>
<dbReference type="PATRIC" id="fig|1408281.3.peg.281"/>
<evidence type="ECO:0000256" key="4">
    <source>
        <dbReference type="ARBA" id="ARBA00022917"/>
    </source>
</evidence>
<evidence type="ECO:0000313" key="8">
    <source>
        <dbReference type="EMBL" id="AKL97650.1"/>
    </source>
</evidence>
<dbReference type="CDD" id="cd00520">
    <property type="entry name" value="RRF"/>
    <property type="match status" value="1"/>
</dbReference>
<dbReference type="EMBL" id="CP009498">
    <property type="protein sequence ID" value="AKL97650.1"/>
    <property type="molecule type" value="Genomic_DNA"/>
</dbReference>
<dbReference type="Proteomes" id="UP000035337">
    <property type="component" value="Chromosome"/>
</dbReference>
<dbReference type="FunFam" id="3.30.1360.40:FF:000001">
    <property type="entry name" value="Ribosome-recycling factor"/>
    <property type="match status" value="1"/>
</dbReference>
<comment type="function">
    <text evidence="5 6">Responsible for the release of ribosomes from messenger RNA at the termination of protein biosynthesis. May increase the efficiency of translation by recycling ribosomes from one round of translation to another.</text>
</comment>
<evidence type="ECO:0000256" key="6">
    <source>
        <dbReference type="HAMAP-Rule" id="MF_00040"/>
    </source>
</evidence>
<dbReference type="Gene3D" id="3.30.1360.40">
    <property type="match status" value="1"/>
</dbReference>
<gene>
    <name evidence="6 8" type="primary">frr</name>
    <name evidence="8" type="ORF">Epro_0271</name>
</gene>
<dbReference type="GO" id="GO:0043023">
    <property type="term" value="F:ribosomal large subunit binding"/>
    <property type="evidence" value="ECO:0007669"/>
    <property type="project" value="TreeGrafter"/>
</dbReference>
<keyword evidence="4 6" id="KW-0648">Protein biosynthesis</keyword>
<dbReference type="AlphaFoldDB" id="A0A0G3WIE0"/>
<protein>
    <recommendedName>
        <fullName evidence="6">Ribosome-recycling factor</fullName>
        <shortName evidence="6">RRF</shortName>
    </recommendedName>
    <alternativeName>
        <fullName evidence="6">Ribosome-releasing factor</fullName>
    </alternativeName>
</protein>
<dbReference type="KEGG" id="epo:Epro_0271"/>
<organism evidence="8 9">
    <name type="scientific">Endomicrobium proavitum</name>
    <dbReference type="NCBI Taxonomy" id="1408281"/>
    <lineage>
        <taxon>Bacteria</taxon>
        <taxon>Pseudomonadati</taxon>
        <taxon>Elusimicrobiota</taxon>
        <taxon>Endomicrobiia</taxon>
        <taxon>Endomicrobiales</taxon>
        <taxon>Endomicrobiaceae</taxon>
        <taxon>Endomicrobium</taxon>
    </lineage>
</organism>
<dbReference type="SUPFAM" id="SSF55194">
    <property type="entry name" value="Ribosome recycling factor, RRF"/>
    <property type="match status" value="1"/>
</dbReference>
<name>A0A0G3WIE0_9BACT</name>
<reference evidence="8 9" key="1">
    <citation type="submission" date="2014-09" db="EMBL/GenBank/DDBJ databases">
        <title>Complete genome sequence of Endomicrobium proavitum.</title>
        <authorList>
            <person name="Zheng H."/>
        </authorList>
    </citation>
    <scope>NUCLEOTIDE SEQUENCE [LARGE SCALE GENOMIC DNA]</scope>
    <source>
        <strain evidence="8 9">Rsa215</strain>
    </source>
</reference>
<dbReference type="Gene3D" id="1.10.132.20">
    <property type="entry name" value="Ribosome-recycling factor"/>
    <property type="match status" value="1"/>
</dbReference>
<dbReference type="HAMAP" id="MF_00040">
    <property type="entry name" value="RRF"/>
    <property type="match status" value="1"/>
</dbReference>
<evidence type="ECO:0000256" key="5">
    <source>
        <dbReference type="ARBA" id="ARBA00025050"/>
    </source>
</evidence>
<accession>A0A0G3WIE0</accession>
<dbReference type="PANTHER" id="PTHR20982">
    <property type="entry name" value="RIBOSOME RECYCLING FACTOR"/>
    <property type="match status" value="1"/>
</dbReference>